<evidence type="ECO:0000256" key="1">
    <source>
        <dbReference type="ARBA" id="ARBA00022729"/>
    </source>
</evidence>
<dbReference type="PROSITE" id="PS51257">
    <property type="entry name" value="PROKAR_LIPOPROTEIN"/>
    <property type="match status" value="1"/>
</dbReference>
<keyword evidence="1 2" id="KW-0732">Signal</keyword>
<dbReference type="SUPFAM" id="SSF53850">
    <property type="entry name" value="Periplasmic binding protein-like II"/>
    <property type="match status" value="1"/>
</dbReference>
<reference evidence="3 4" key="1">
    <citation type="submission" date="2018-10" db="EMBL/GenBank/DDBJ databases">
        <title>Aeromicrobium sp. 9W16Y-2 whole genome shotgun sequence.</title>
        <authorList>
            <person name="Li F."/>
        </authorList>
    </citation>
    <scope>NUCLEOTIDE SEQUENCE [LARGE SCALE GENOMIC DNA]</scope>
    <source>
        <strain evidence="3 4">9W16Y-2</strain>
    </source>
</reference>
<dbReference type="EMBL" id="RDBF01000015">
    <property type="protein sequence ID" value="RLV54675.1"/>
    <property type="molecule type" value="Genomic_DNA"/>
</dbReference>
<dbReference type="PANTHER" id="PTHR30006">
    <property type="entry name" value="THIAMINE-BINDING PERIPLASMIC PROTEIN-RELATED"/>
    <property type="match status" value="1"/>
</dbReference>
<dbReference type="AlphaFoldDB" id="A0A3L8PHH3"/>
<evidence type="ECO:0000313" key="3">
    <source>
        <dbReference type="EMBL" id="RLV54675.1"/>
    </source>
</evidence>
<dbReference type="OrthoDB" id="9770625at2"/>
<dbReference type="Gene3D" id="3.40.190.10">
    <property type="entry name" value="Periplasmic binding protein-like II"/>
    <property type="match status" value="2"/>
</dbReference>
<accession>A0A3L8PHH3</accession>
<evidence type="ECO:0000313" key="4">
    <source>
        <dbReference type="Proteomes" id="UP000282515"/>
    </source>
</evidence>
<dbReference type="RefSeq" id="WP_121795446.1">
    <property type="nucleotide sequence ID" value="NZ_RDBF01000015.1"/>
</dbReference>
<dbReference type="InterPro" id="IPR006059">
    <property type="entry name" value="SBP"/>
</dbReference>
<sequence>MRIPALIAVAAVAATTLTACASTASPEASPDDLDAASCSVEDGDLRVYLNPFGSTLSDKFTDDTGIGTEIADLGGGEILARIAAEANNPQWDVVLLDGHGSLEALADDDQLLTGHQLTNLEQLTAEGQALLRDDHAWVPFSQHAAAVIAYNTDRVGETDAPRTWADLTRPKYAPIGIADPAVAAPAYPVVSWFFQDLGTDSAEDYFDTLFANGLHTYEKNGPVGEALISGETTVAALQEQNVYSMIEAGEPVDFVWPDEGAPGVVRAVAISADTPRPCAALTLVDWLLEADTVEYLMEHGEDDGIFTPLVEGVDTSSLPDDRPADAPLLLTDASFAAEHEAAIKDWFADQQAR</sequence>
<dbReference type="PANTHER" id="PTHR30006:SF24">
    <property type="entry name" value="SLL0237 PROTEIN"/>
    <property type="match status" value="1"/>
</dbReference>
<organism evidence="3 4">
    <name type="scientific">Aeromicrobium phragmitis</name>
    <dbReference type="NCBI Taxonomy" id="2478914"/>
    <lineage>
        <taxon>Bacteria</taxon>
        <taxon>Bacillati</taxon>
        <taxon>Actinomycetota</taxon>
        <taxon>Actinomycetes</taxon>
        <taxon>Propionibacteriales</taxon>
        <taxon>Nocardioidaceae</taxon>
        <taxon>Aeromicrobium</taxon>
    </lineage>
</organism>
<protein>
    <submittedName>
        <fullName evidence="3">Extracellular solute-binding protein</fullName>
    </submittedName>
</protein>
<proteinExistence type="predicted"/>
<name>A0A3L8PHH3_9ACTN</name>
<gene>
    <name evidence="3" type="ORF">D9V41_15285</name>
</gene>
<feature type="chain" id="PRO_5018116291" evidence="2">
    <location>
        <begin position="22"/>
        <end position="353"/>
    </location>
</feature>
<comment type="caution">
    <text evidence="3">The sequence shown here is derived from an EMBL/GenBank/DDBJ whole genome shotgun (WGS) entry which is preliminary data.</text>
</comment>
<evidence type="ECO:0000256" key="2">
    <source>
        <dbReference type="SAM" id="SignalP"/>
    </source>
</evidence>
<feature type="signal peptide" evidence="2">
    <location>
        <begin position="1"/>
        <end position="21"/>
    </location>
</feature>
<dbReference type="Proteomes" id="UP000282515">
    <property type="component" value="Unassembled WGS sequence"/>
</dbReference>
<dbReference type="Pfam" id="PF13416">
    <property type="entry name" value="SBP_bac_8"/>
    <property type="match status" value="1"/>
</dbReference>
<keyword evidence="4" id="KW-1185">Reference proteome</keyword>